<feature type="region of interest" description="Disordered" evidence="1">
    <location>
        <begin position="1"/>
        <end position="38"/>
    </location>
</feature>
<evidence type="ECO:0000256" key="1">
    <source>
        <dbReference type="SAM" id="MobiDB-lite"/>
    </source>
</evidence>
<name>A0ABY7DUT4_MYAAR</name>
<dbReference type="Gene3D" id="1.10.1170.10">
    <property type="entry name" value="Inhibitor Of Apoptosis Protein (2mihbC-IAP-1), Chain A"/>
    <property type="match status" value="1"/>
</dbReference>
<sequence>MAENKLGGDCRPSNAVVPQQVGHQGTRPPEAIKESTPWVQEGTCDPRRVVSTSARGRDGEYQNSKTEIIFPPALPDITVEKDWVYIGAQDRKQPVSLPADEELDCEQSPVVSLCNPWYKDAGKSHARHSIAGFPGFPQYFSEKKRLQSFKKNRWPSHLPSPERMAKAGLFFKGGDDRPS</sequence>
<protein>
    <submittedName>
        <fullName evidence="2">Uncharacterized protein</fullName>
    </submittedName>
</protein>
<gene>
    <name evidence="2" type="ORF">MAR_023063</name>
</gene>
<organism evidence="2 3">
    <name type="scientific">Mya arenaria</name>
    <name type="common">Soft-shell clam</name>
    <dbReference type="NCBI Taxonomy" id="6604"/>
    <lineage>
        <taxon>Eukaryota</taxon>
        <taxon>Metazoa</taxon>
        <taxon>Spiralia</taxon>
        <taxon>Lophotrochozoa</taxon>
        <taxon>Mollusca</taxon>
        <taxon>Bivalvia</taxon>
        <taxon>Autobranchia</taxon>
        <taxon>Heteroconchia</taxon>
        <taxon>Euheterodonta</taxon>
        <taxon>Imparidentia</taxon>
        <taxon>Neoheterodontei</taxon>
        <taxon>Myida</taxon>
        <taxon>Myoidea</taxon>
        <taxon>Myidae</taxon>
        <taxon>Mya</taxon>
    </lineage>
</organism>
<evidence type="ECO:0000313" key="2">
    <source>
        <dbReference type="EMBL" id="WAQ98690.1"/>
    </source>
</evidence>
<accession>A0ABY7DUT4</accession>
<dbReference type="SUPFAM" id="SSF57924">
    <property type="entry name" value="Inhibitor of apoptosis (IAP) repeat"/>
    <property type="match status" value="1"/>
</dbReference>
<reference evidence="2" key="1">
    <citation type="submission" date="2022-11" db="EMBL/GenBank/DDBJ databases">
        <title>Centuries of genome instability and evolution in soft-shell clam transmissible cancer (bioRxiv).</title>
        <authorList>
            <person name="Hart S.F.M."/>
            <person name="Yonemitsu M.A."/>
            <person name="Giersch R.M."/>
            <person name="Beal B.F."/>
            <person name="Arriagada G."/>
            <person name="Davis B.W."/>
            <person name="Ostrander E.A."/>
            <person name="Goff S.P."/>
            <person name="Metzger M.J."/>
        </authorList>
    </citation>
    <scope>NUCLEOTIDE SEQUENCE</scope>
    <source>
        <strain evidence="2">MELC-2E11</strain>
        <tissue evidence="2">Siphon/mantle</tissue>
    </source>
</reference>
<proteinExistence type="predicted"/>
<dbReference type="EMBL" id="CP111014">
    <property type="protein sequence ID" value="WAQ98690.1"/>
    <property type="molecule type" value="Genomic_DNA"/>
</dbReference>
<keyword evidence="3" id="KW-1185">Reference proteome</keyword>
<evidence type="ECO:0000313" key="3">
    <source>
        <dbReference type="Proteomes" id="UP001164746"/>
    </source>
</evidence>
<dbReference type="Proteomes" id="UP001164746">
    <property type="component" value="Chromosome 3"/>
</dbReference>
<feature type="region of interest" description="Disordered" evidence="1">
    <location>
        <begin position="152"/>
        <end position="179"/>
    </location>
</feature>